<dbReference type="InterPro" id="IPR052159">
    <property type="entry name" value="Competence_DNA_uptake"/>
</dbReference>
<gene>
    <name evidence="3" type="ORF">SLITO_v1c04690</name>
</gene>
<feature type="transmembrane region" description="Helical" evidence="1">
    <location>
        <begin position="331"/>
        <end position="347"/>
    </location>
</feature>
<feature type="transmembrane region" description="Helical" evidence="1">
    <location>
        <begin position="256"/>
        <end position="274"/>
    </location>
</feature>
<dbReference type="STRING" id="216942.SLITO_v1c04690"/>
<sequence>MSSYYIRVGKYKFSIGELVYIEGEMKKLSKHHVNWGFDFNSYLRKNNVRYEIYNINQVVRKYKTLSFYYWKMSENNNILLKLLIFQNKNDITLLKTLNDLGISHVINLGGLNFYILDRFIDKKILKKDNYKKFKPIFILLLLIYNYLLGLKLIIIKSTLSIFFRYLNKLQIINIKKWNLQSLQWIIIFSLNPSFIYSIGFFYSIAFNLLYLDQNNKILISKKRVIYNFLLVIFISFPLQIHFHYKIWLFSTIFEVVLFPLIFMSYIICILFPYLVNLSNFLYSILDGVSRFLNIFNKILIVGKVSLLFLIIYFIFLKILNVYIFMNKKFKIIFRTIFFSFFLSLIQYNQLNIFENSIVMLDVGNGNSFLLKNKNNYVILDAGAGYGYSESIFKNYLDYKGVRNVKAAIISHYHSDHYNQLNEIKKNIKINDIYFNDNIVDKIIIKDIIISNFVYLNNKDENDNSIISFIELNNKKLLFVGDATKKTENKLIENNEFINKIDNGGVDFLQIGHHGSKTSTSDEFIKLLRPNNCYISGKHEKYKDFPSKETIETLNKYNCSISVTNNENNYKYNINKNSSKTIKKTLF</sequence>
<evidence type="ECO:0000313" key="4">
    <source>
        <dbReference type="Proteomes" id="UP000067476"/>
    </source>
</evidence>
<dbReference type="Proteomes" id="UP000067476">
    <property type="component" value="Chromosome"/>
</dbReference>
<dbReference type="EMBL" id="CP012357">
    <property type="protein sequence ID" value="AKX34122.1"/>
    <property type="molecule type" value="Genomic_DNA"/>
</dbReference>
<keyword evidence="4" id="KW-1185">Reference proteome</keyword>
<feature type="transmembrane region" description="Helical" evidence="1">
    <location>
        <begin position="294"/>
        <end position="319"/>
    </location>
</feature>
<dbReference type="KEGG" id="sll:SLITO_v1c04690"/>
<feature type="transmembrane region" description="Helical" evidence="1">
    <location>
        <begin position="224"/>
        <end position="244"/>
    </location>
</feature>
<dbReference type="PATRIC" id="fig|216942.3.peg.472"/>
<dbReference type="SUPFAM" id="SSF56281">
    <property type="entry name" value="Metallo-hydrolase/oxidoreductase"/>
    <property type="match status" value="1"/>
</dbReference>
<evidence type="ECO:0000256" key="1">
    <source>
        <dbReference type="SAM" id="Phobius"/>
    </source>
</evidence>
<dbReference type="Pfam" id="PF00753">
    <property type="entry name" value="Lactamase_B"/>
    <property type="match status" value="1"/>
</dbReference>
<dbReference type="InterPro" id="IPR036866">
    <property type="entry name" value="RibonucZ/Hydroxyglut_hydro"/>
</dbReference>
<organism evidence="3 4">
    <name type="scientific">Spiroplasma litorale</name>
    <dbReference type="NCBI Taxonomy" id="216942"/>
    <lineage>
        <taxon>Bacteria</taxon>
        <taxon>Bacillati</taxon>
        <taxon>Mycoplasmatota</taxon>
        <taxon>Mollicutes</taxon>
        <taxon>Entomoplasmatales</taxon>
        <taxon>Spiroplasmataceae</taxon>
        <taxon>Spiroplasma</taxon>
    </lineage>
</organism>
<evidence type="ECO:0000313" key="3">
    <source>
        <dbReference type="EMBL" id="AKX34122.1"/>
    </source>
</evidence>
<dbReference type="SMART" id="SM00849">
    <property type="entry name" value="Lactamase_B"/>
    <property type="match status" value="1"/>
</dbReference>
<name>A0A0K1W1Z1_9MOLU</name>
<keyword evidence="1" id="KW-0812">Transmembrane</keyword>
<proteinExistence type="predicted"/>
<dbReference type="AlphaFoldDB" id="A0A0K1W1Z1"/>
<keyword evidence="1" id="KW-0472">Membrane</keyword>
<protein>
    <submittedName>
        <fullName evidence="3">DNA uptake protein</fullName>
    </submittedName>
</protein>
<accession>A0A0K1W1Z1</accession>
<dbReference type="InterPro" id="IPR001279">
    <property type="entry name" value="Metallo-B-lactamas"/>
</dbReference>
<evidence type="ECO:0000259" key="2">
    <source>
        <dbReference type="SMART" id="SM00849"/>
    </source>
</evidence>
<dbReference type="PANTHER" id="PTHR30619:SF7">
    <property type="entry name" value="BETA-LACTAMASE DOMAIN PROTEIN"/>
    <property type="match status" value="1"/>
</dbReference>
<feature type="transmembrane region" description="Helical" evidence="1">
    <location>
        <begin position="136"/>
        <end position="163"/>
    </location>
</feature>
<dbReference type="Gene3D" id="3.60.15.10">
    <property type="entry name" value="Ribonuclease Z/Hydroxyacylglutathione hydrolase-like"/>
    <property type="match status" value="2"/>
</dbReference>
<keyword evidence="1" id="KW-1133">Transmembrane helix</keyword>
<dbReference type="PANTHER" id="PTHR30619">
    <property type="entry name" value="DNA INTERNALIZATION/COMPETENCE PROTEIN COMEC/REC2"/>
    <property type="match status" value="1"/>
</dbReference>
<feature type="domain" description="Metallo-beta-lactamase" evidence="2">
    <location>
        <begin position="364"/>
        <end position="538"/>
    </location>
</feature>
<reference evidence="3 4" key="1">
    <citation type="journal article" date="2015" name="Genome Announc.">
        <title>Complete Genome Sequence of Spiroplasma litorale TN-1T (DSM 21781), a Bacterium Isolated from a Green-Eyed Horsefly (Tabanus nigrovittatus).</title>
        <authorList>
            <person name="Lo W.S."/>
            <person name="Lai Y.C."/>
            <person name="Lien Y.W."/>
            <person name="Wang T.H."/>
            <person name="Kuo C.H."/>
        </authorList>
    </citation>
    <scope>NUCLEOTIDE SEQUENCE [LARGE SCALE GENOMIC DNA]</scope>
    <source>
        <strain evidence="3 4">TN-1</strain>
    </source>
</reference>